<organism evidence="2 3">
    <name type="scientific">Leishmania tarentolae</name>
    <name type="common">Sauroleishmania tarentolae</name>
    <dbReference type="NCBI Taxonomy" id="5689"/>
    <lineage>
        <taxon>Eukaryota</taxon>
        <taxon>Discoba</taxon>
        <taxon>Euglenozoa</taxon>
        <taxon>Kinetoplastea</taxon>
        <taxon>Metakinetoplastina</taxon>
        <taxon>Trypanosomatida</taxon>
        <taxon>Trypanosomatidae</taxon>
        <taxon>Leishmaniinae</taxon>
        <taxon>Leishmania</taxon>
        <taxon>lizard Leishmania</taxon>
    </lineage>
</organism>
<dbReference type="EMBL" id="BLBS01000057">
    <property type="protein sequence ID" value="GET93371.1"/>
    <property type="molecule type" value="Genomic_DNA"/>
</dbReference>
<keyword evidence="3" id="KW-1185">Reference proteome</keyword>
<reference evidence="2" key="1">
    <citation type="submission" date="2019-11" db="EMBL/GenBank/DDBJ databases">
        <title>Leishmania tarentolae CDS.</title>
        <authorList>
            <person name="Goto Y."/>
            <person name="Yamagishi J."/>
        </authorList>
    </citation>
    <scope>NUCLEOTIDE SEQUENCE [LARGE SCALE GENOMIC DNA]</scope>
    <source>
        <strain evidence="2">Parrot Tar II</strain>
    </source>
</reference>
<comment type="caution">
    <text evidence="2">The sequence shown here is derived from an EMBL/GenBank/DDBJ whole genome shotgun (WGS) entry which is preliminary data.</text>
</comment>
<evidence type="ECO:0000313" key="3">
    <source>
        <dbReference type="Proteomes" id="UP000419144"/>
    </source>
</evidence>
<dbReference type="Proteomes" id="UP000419144">
    <property type="component" value="Unassembled WGS sequence"/>
</dbReference>
<dbReference type="OrthoDB" id="258580at2759"/>
<name>A0A640KVW3_LEITA</name>
<dbReference type="VEuPathDB" id="TriTrypDB:LtaPh_3629700"/>
<dbReference type="AlphaFoldDB" id="A0A640KVW3"/>
<gene>
    <name evidence="2" type="ORF">LtaPh_3629700</name>
</gene>
<accession>A0A640KVW3</accession>
<sequence>MDSAPFEDQDLVMASRESAQHTINIQNEAYRQALSELAGELYVEAYKHSMQQALRKHAAQWKSSSSTGQGTEGTPIPQTR</sequence>
<feature type="region of interest" description="Disordered" evidence="1">
    <location>
        <begin position="57"/>
        <end position="80"/>
    </location>
</feature>
<evidence type="ECO:0000256" key="1">
    <source>
        <dbReference type="SAM" id="MobiDB-lite"/>
    </source>
</evidence>
<proteinExistence type="predicted"/>
<evidence type="ECO:0000313" key="2">
    <source>
        <dbReference type="EMBL" id="GET93371.1"/>
    </source>
</evidence>
<feature type="compositionally biased region" description="Low complexity" evidence="1">
    <location>
        <begin position="63"/>
        <end position="74"/>
    </location>
</feature>
<protein>
    <submittedName>
        <fullName evidence="2">Unspecified product</fullName>
    </submittedName>
</protein>